<dbReference type="Gene3D" id="3.90.1150.10">
    <property type="entry name" value="Aspartate Aminotransferase, domain 1"/>
    <property type="match status" value="1"/>
</dbReference>
<keyword evidence="3" id="KW-0808">Transferase</keyword>
<sequence>MKPVPKFSPMARGAGMADPFWDEALAAKVHGLDLSRTGSHAMFTISGRELSNMSSYSYLGLDENADIIEAAKTQIAKSGVLNSSLSRVRVRLKTLSEAEDRLSSLFRADVGTVTSCAAGVWAMLPLIASGLLTDDVRPIVVFDRFAHFCLQSIRGLCAVETEVQTIGHNDMERLEEICKSNKVVVYVGDSVYSTGGTTAPMEKLIELQDKYGLFLFLDEAHSTSVLGAKGRGLALDAMGEINRRTILVTSLNKGFGASGGAIVFGPTADKSRRERALRNGGPFMWSQRINTAGLGAIIASCALHESAVLPALQDQLRVAREAFDTNYPLQSANAASPVRFIPIGDEKQTIRLSRALMNRGYYVEPDFYPVVMWGHAGLRVRLRANMSVAEVSRFTSTLEQVVPSVSITPPSENSNTRRS</sequence>
<evidence type="ECO:0000259" key="5">
    <source>
        <dbReference type="Pfam" id="PF00155"/>
    </source>
</evidence>
<reference evidence="6 7" key="1">
    <citation type="submission" date="2018-03" db="EMBL/GenBank/DDBJ databases">
        <title>Bacteriophage NCPPB3778 and a type I-E CRISPR drive the evolution of the US Biological Select Agent, Rathayibacter toxicus.</title>
        <authorList>
            <person name="Davis E.W.II."/>
            <person name="Tabima J.F."/>
            <person name="Weisberg A.J."/>
            <person name="Dantas Lopes L."/>
            <person name="Wiseman M.S."/>
            <person name="Wiseman M.S."/>
            <person name="Pupko T."/>
            <person name="Belcher M.S."/>
            <person name="Sechler A.J."/>
            <person name="Tancos M.A."/>
            <person name="Schroeder B.K."/>
            <person name="Murray T.D."/>
            <person name="Luster D.G."/>
            <person name="Schneider W.L."/>
            <person name="Rogers E."/>
            <person name="Andreote F.D."/>
            <person name="Grunwald N.J."/>
            <person name="Putnam M.L."/>
            <person name="Chang J.H."/>
        </authorList>
    </citation>
    <scope>NUCLEOTIDE SEQUENCE [LARGE SCALE GENOMIC DNA]</scope>
    <source>
        <strain evidence="6 7">NCCPB 2253</strain>
    </source>
</reference>
<dbReference type="NCBIfam" id="NF005697">
    <property type="entry name" value="PRK07505.1"/>
    <property type="match status" value="1"/>
</dbReference>
<evidence type="ECO:0000256" key="2">
    <source>
        <dbReference type="ARBA" id="ARBA00013187"/>
    </source>
</evidence>
<dbReference type="RefSeq" id="WP_104264293.1">
    <property type="nucleotide sequence ID" value="NZ_PSXT01000021.1"/>
</dbReference>
<comment type="cofactor">
    <cofactor evidence="1">
        <name>pyridoxal 5'-phosphate</name>
        <dbReference type="ChEBI" id="CHEBI:597326"/>
    </cofactor>
</comment>
<keyword evidence="6" id="KW-0032">Aminotransferase</keyword>
<accession>A0AAD1EMF5</accession>
<organism evidence="6 7">
    <name type="scientific">Rathayibacter iranicus</name>
    <dbReference type="NCBI Taxonomy" id="59737"/>
    <lineage>
        <taxon>Bacteria</taxon>
        <taxon>Bacillati</taxon>
        <taxon>Actinomycetota</taxon>
        <taxon>Actinomycetes</taxon>
        <taxon>Micrococcales</taxon>
        <taxon>Microbacteriaceae</taxon>
        <taxon>Rathayibacter</taxon>
    </lineage>
</organism>
<dbReference type="GO" id="GO:0008710">
    <property type="term" value="F:8-amino-7-oxononanoate synthase activity"/>
    <property type="evidence" value="ECO:0007669"/>
    <property type="project" value="UniProtKB-EC"/>
</dbReference>
<dbReference type="Proteomes" id="UP000283946">
    <property type="component" value="Chromosome"/>
</dbReference>
<evidence type="ECO:0000256" key="4">
    <source>
        <dbReference type="ARBA" id="ARBA00047715"/>
    </source>
</evidence>
<evidence type="ECO:0000313" key="7">
    <source>
        <dbReference type="Proteomes" id="UP000283946"/>
    </source>
</evidence>
<feature type="domain" description="Aminotransferase class I/classII large" evidence="5">
    <location>
        <begin position="51"/>
        <end position="395"/>
    </location>
</feature>
<dbReference type="KEGG" id="ria:C7V51_07220"/>
<dbReference type="InterPro" id="IPR015424">
    <property type="entry name" value="PyrdxlP-dep_Trfase"/>
</dbReference>
<dbReference type="InterPro" id="IPR015422">
    <property type="entry name" value="PyrdxlP-dep_Trfase_small"/>
</dbReference>
<dbReference type="Pfam" id="PF00155">
    <property type="entry name" value="Aminotran_1_2"/>
    <property type="match status" value="1"/>
</dbReference>
<dbReference type="InterPro" id="IPR004839">
    <property type="entry name" value="Aminotransferase_I/II_large"/>
</dbReference>
<dbReference type="Gene3D" id="3.40.640.10">
    <property type="entry name" value="Type I PLP-dependent aspartate aminotransferase-like (Major domain)"/>
    <property type="match status" value="1"/>
</dbReference>
<gene>
    <name evidence="6" type="ORF">C7V51_07220</name>
</gene>
<comment type="catalytic activity">
    <reaction evidence="4">
        <text>6-carboxyhexanoyl-[ACP] + L-alanine + H(+) = (8S)-8-amino-7-oxononanoate + holo-[ACP] + CO2</text>
        <dbReference type="Rhea" id="RHEA:42288"/>
        <dbReference type="Rhea" id="RHEA-COMP:9685"/>
        <dbReference type="Rhea" id="RHEA-COMP:9955"/>
        <dbReference type="ChEBI" id="CHEBI:15378"/>
        <dbReference type="ChEBI" id="CHEBI:16526"/>
        <dbReference type="ChEBI" id="CHEBI:57972"/>
        <dbReference type="ChEBI" id="CHEBI:64479"/>
        <dbReference type="ChEBI" id="CHEBI:78846"/>
        <dbReference type="ChEBI" id="CHEBI:149468"/>
        <dbReference type="EC" id="2.3.1.47"/>
    </reaction>
</comment>
<dbReference type="InterPro" id="IPR015421">
    <property type="entry name" value="PyrdxlP-dep_Trfase_major"/>
</dbReference>
<evidence type="ECO:0000256" key="3">
    <source>
        <dbReference type="ARBA" id="ARBA00022679"/>
    </source>
</evidence>
<proteinExistence type="predicted"/>
<dbReference type="EMBL" id="CP028130">
    <property type="protein sequence ID" value="AZZ55695.1"/>
    <property type="molecule type" value="Genomic_DNA"/>
</dbReference>
<dbReference type="GO" id="GO:0030170">
    <property type="term" value="F:pyridoxal phosphate binding"/>
    <property type="evidence" value="ECO:0007669"/>
    <property type="project" value="InterPro"/>
</dbReference>
<dbReference type="SUPFAM" id="SSF53383">
    <property type="entry name" value="PLP-dependent transferases"/>
    <property type="match status" value="1"/>
</dbReference>
<evidence type="ECO:0000256" key="1">
    <source>
        <dbReference type="ARBA" id="ARBA00001933"/>
    </source>
</evidence>
<dbReference type="PANTHER" id="PTHR13693">
    <property type="entry name" value="CLASS II AMINOTRANSFERASE/8-AMINO-7-OXONONANOATE SYNTHASE"/>
    <property type="match status" value="1"/>
</dbReference>
<dbReference type="EC" id="2.3.1.47" evidence="2"/>
<protein>
    <recommendedName>
        <fullName evidence="2">8-amino-7-oxononanoate synthase</fullName>
        <ecNumber evidence="2">2.3.1.47</ecNumber>
    </recommendedName>
</protein>
<dbReference type="AlphaFoldDB" id="A0AAD1EMF5"/>
<evidence type="ECO:0000313" key="6">
    <source>
        <dbReference type="EMBL" id="AZZ55695.1"/>
    </source>
</evidence>
<name>A0AAD1EMF5_9MICO</name>
<dbReference type="GO" id="GO:0008483">
    <property type="term" value="F:transaminase activity"/>
    <property type="evidence" value="ECO:0007669"/>
    <property type="project" value="UniProtKB-KW"/>
</dbReference>
<dbReference type="InterPro" id="IPR050087">
    <property type="entry name" value="AON_synthase_class-II"/>
</dbReference>